<feature type="signal peptide" evidence="2">
    <location>
        <begin position="1"/>
        <end position="29"/>
    </location>
</feature>
<evidence type="ECO:0000256" key="1">
    <source>
        <dbReference type="SAM" id="MobiDB-lite"/>
    </source>
</evidence>
<gene>
    <name evidence="3" type="ORF">ENO08_00830</name>
</gene>
<dbReference type="AlphaFoldDB" id="A0A7V2ATI8"/>
<reference evidence="3" key="1">
    <citation type="journal article" date="2020" name="mSystems">
        <title>Genome- and Community-Level Interaction Insights into Carbon Utilization and Element Cycling Functions of Hydrothermarchaeota in Hydrothermal Sediment.</title>
        <authorList>
            <person name="Zhou Z."/>
            <person name="Liu Y."/>
            <person name="Xu W."/>
            <person name="Pan J."/>
            <person name="Luo Z.H."/>
            <person name="Li M."/>
        </authorList>
    </citation>
    <scope>NUCLEOTIDE SEQUENCE [LARGE SCALE GENOMIC DNA]</scope>
    <source>
        <strain evidence="3">SpSt-1233</strain>
    </source>
</reference>
<keyword evidence="2" id="KW-0732">Signal</keyword>
<dbReference type="EMBL" id="DSEC01000059">
    <property type="protein sequence ID" value="HER42988.1"/>
    <property type="molecule type" value="Genomic_DNA"/>
</dbReference>
<accession>A0A7V2ATI8</accession>
<feature type="region of interest" description="Disordered" evidence="1">
    <location>
        <begin position="148"/>
        <end position="174"/>
    </location>
</feature>
<proteinExistence type="predicted"/>
<evidence type="ECO:0008006" key="4">
    <source>
        <dbReference type="Google" id="ProtNLM"/>
    </source>
</evidence>
<organism evidence="3">
    <name type="scientific">Eiseniibacteriota bacterium</name>
    <dbReference type="NCBI Taxonomy" id="2212470"/>
    <lineage>
        <taxon>Bacteria</taxon>
        <taxon>Candidatus Eiseniibacteriota</taxon>
    </lineage>
</organism>
<sequence length="188" mass="20605">MASTFPASKWFCHALICALLLAAPSRLLSDDDVSRDPDLFGKSAVPENTPILDGSFVHNIGRLQMNITNWGFVGSLPKSRYPMADVPSAQYPAGSGIEYLYAAGLWVGAEKNGIPFVTTGYPETEFYPETDPRDVLYRSFEGDLRGDTYPAQADDDEDGLVDEDFLNGYDDDGDGRIDEDFAAIGKQM</sequence>
<dbReference type="Proteomes" id="UP000886069">
    <property type="component" value="Unassembled WGS sequence"/>
</dbReference>
<evidence type="ECO:0000256" key="2">
    <source>
        <dbReference type="SAM" id="SignalP"/>
    </source>
</evidence>
<evidence type="ECO:0000313" key="3">
    <source>
        <dbReference type="EMBL" id="HER42988.1"/>
    </source>
</evidence>
<comment type="caution">
    <text evidence="3">The sequence shown here is derived from an EMBL/GenBank/DDBJ whole genome shotgun (WGS) entry which is preliminary data.</text>
</comment>
<name>A0A7V2ATI8_UNCEI</name>
<protein>
    <recommendedName>
        <fullName evidence="4">EF-hand domain-containing protein</fullName>
    </recommendedName>
</protein>
<feature type="non-terminal residue" evidence="3">
    <location>
        <position position="188"/>
    </location>
</feature>
<feature type="chain" id="PRO_5030625268" description="EF-hand domain-containing protein" evidence="2">
    <location>
        <begin position="30"/>
        <end position="188"/>
    </location>
</feature>
<feature type="compositionally biased region" description="Acidic residues" evidence="1">
    <location>
        <begin position="153"/>
        <end position="173"/>
    </location>
</feature>